<dbReference type="AlphaFoldDB" id="A0A146M5L0"/>
<sequence length="475" mass="54223">MGPKSRRKQHSDEELAVPAMQMINLTLPSPEPFSFVPNEWSAWKNRFQRYRRGCGLDSTPDTRQIDVLLFTLGTRGEDVFNSFTPVPETFEDTLRMFDEYFIPRRNIIYERTKFLRHKQGCDTAEKFITDLHCLAKTCDWGKLNDDMLLLVLIIGMRDTKVSDKLQLDPALTLEKAITSLRQHEELIRQKEDLKETTIAAIGRKPVGNRFKSERSRNSYPSRDVTAGKVKKCGRCGFDWHDRLADCPARKAKCGTCSEVGHYSRCCRSTSERGKTICELEEQPESDEDSLYVPEIFVGSAGTGEEAWTQDIDVIFEGKVLDTVTFKLDTAADVTMIPYEIIKERIQESQMSTCKLRVFSAKKQEQLNILGTLSLVLRHKGKKIVERAYISKDVTVPLLSRGACEKLHLVKRIFSLNTDVNWLDEFPNLFHGLGNMEGEYKVVLKDKVIPYAISSPRVIPLALKGKVEAQLKEMVK</sequence>
<name>A0A146M5L0_LYGHE</name>
<accession>A0A146M5L0</accession>
<dbReference type="PANTHER" id="PTHR37984:SF9">
    <property type="entry name" value="INTEGRASE CATALYTIC DOMAIN-CONTAINING PROTEIN"/>
    <property type="match status" value="1"/>
</dbReference>
<dbReference type="PANTHER" id="PTHR37984">
    <property type="entry name" value="PROTEIN CBG26694"/>
    <property type="match status" value="1"/>
</dbReference>
<reference evidence="1" key="1">
    <citation type="journal article" date="2016" name="Gigascience">
        <title>De novo construction of an expanded transcriptome assembly for the western tarnished plant bug, Lygus hesperus.</title>
        <authorList>
            <person name="Tassone E.E."/>
            <person name="Geib S.M."/>
            <person name="Hall B."/>
            <person name="Fabrick J.A."/>
            <person name="Brent C.S."/>
            <person name="Hull J.J."/>
        </authorList>
    </citation>
    <scope>NUCLEOTIDE SEQUENCE</scope>
</reference>
<gene>
    <name evidence="1" type="ORF">g.86350</name>
</gene>
<proteinExistence type="predicted"/>
<dbReference type="EMBL" id="GDHC01003910">
    <property type="protein sequence ID" value="JAQ14719.1"/>
    <property type="molecule type" value="Transcribed_RNA"/>
</dbReference>
<dbReference type="InterPro" id="IPR050951">
    <property type="entry name" value="Retrovirus_Pol_polyprotein"/>
</dbReference>
<protein>
    <submittedName>
        <fullName evidence="1">Uncharacterized protein</fullName>
    </submittedName>
</protein>
<feature type="non-terminal residue" evidence="1">
    <location>
        <position position="475"/>
    </location>
</feature>
<evidence type="ECO:0000313" key="1">
    <source>
        <dbReference type="EMBL" id="JAQ14719.1"/>
    </source>
</evidence>
<organism evidence="1">
    <name type="scientific">Lygus hesperus</name>
    <name type="common">Western plant bug</name>
    <dbReference type="NCBI Taxonomy" id="30085"/>
    <lineage>
        <taxon>Eukaryota</taxon>
        <taxon>Metazoa</taxon>
        <taxon>Ecdysozoa</taxon>
        <taxon>Arthropoda</taxon>
        <taxon>Hexapoda</taxon>
        <taxon>Insecta</taxon>
        <taxon>Pterygota</taxon>
        <taxon>Neoptera</taxon>
        <taxon>Paraneoptera</taxon>
        <taxon>Hemiptera</taxon>
        <taxon>Heteroptera</taxon>
        <taxon>Panheteroptera</taxon>
        <taxon>Cimicomorpha</taxon>
        <taxon>Miridae</taxon>
        <taxon>Mirini</taxon>
        <taxon>Lygus</taxon>
    </lineage>
</organism>